<feature type="domain" description="TmcB/TmcC TPR repeats" evidence="1">
    <location>
        <begin position="29"/>
        <end position="77"/>
    </location>
</feature>
<reference evidence="3" key="1">
    <citation type="submission" date="2021-01" db="EMBL/GenBank/DDBJ databases">
        <title>Caligus Genome Assembly.</title>
        <authorList>
            <person name="Gallardo-Escarate C."/>
        </authorList>
    </citation>
    <scope>NUCLEOTIDE SEQUENCE [LARGE SCALE GENOMIC DNA]</scope>
</reference>
<proteinExistence type="predicted"/>
<dbReference type="InterPro" id="IPR011990">
    <property type="entry name" value="TPR-like_helical_dom_sf"/>
</dbReference>
<dbReference type="Proteomes" id="UP000595437">
    <property type="component" value="Chromosome 6"/>
</dbReference>
<gene>
    <name evidence="2" type="ORF">FKW44_009971</name>
</gene>
<dbReference type="InterPro" id="IPR057352">
    <property type="entry name" value="TPR_TmcB/C"/>
</dbReference>
<keyword evidence="2" id="KW-0808">Transferase</keyword>
<accession>A0A7T8HFX4</accession>
<name>A0A7T8HFX4_CALRO</name>
<dbReference type="AlphaFoldDB" id="A0A7T8HFX4"/>
<organism evidence="2 3">
    <name type="scientific">Caligus rogercresseyi</name>
    <name type="common">Sea louse</name>
    <dbReference type="NCBI Taxonomy" id="217165"/>
    <lineage>
        <taxon>Eukaryota</taxon>
        <taxon>Metazoa</taxon>
        <taxon>Ecdysozoa</taxon>
        <taxon>Arthropoda</taxon>
        <taxon>Crustacea</taxon>
        <taxon>Multicrustacea</taxon>
        <taxon>Hexanauplia</taxon>
        <taxon>Copepoda</taxon>
        <taxon>Siphonostomatoida</taxon>
        <taxon>Caligidae</taxon>
        <taxon>Caligus</taxon>
    </lineage>
</organism>
<evidence type="ECO:0000259" key="1">
    <source>
        <dbReference type="Pfam" id="PF25474"/>
    </source>
</evidence>
<dbReference type="GO" id="GO:0016740">
    <property type="term" value="F:transferase activity"/>
    <property type="evidence" value="ECO:0007669"/>
    <property type="project" value="UniProtKB-KW"/>
</dbReference>
<evidence type="ECO:0000313" key="3">
    <source>
        <dbReference type="Proteomes" id="UP000595437"/>
    </source>
</evidence>
<sequence length="91" mass="10498">MGNSTGIFSSLDVALILKGKRKFDKSLKVFQHALALNPRHPRILNHYGEFIEDIQKDVLQADLYFARALSYSKSENEDYSRALENRRRTPS</sequence>
<keyword evidence="3" id="KW-1185">Reference proteome</keyword>
<protein>
    <submittedName>
        <fullName evidence="2">Adenosine monophosphate-protein transferase FICD-like protein</fullName>
    </submittedName>
</protein>
<dbReference type="OrthoDB" id="439046at2759"/>
<dbReference type="SUPFAM" id="SSF48452">
    <property type="entry name" value="TPR-like"/>
    <property type="match status" value="1"/>
</dbReference>
<evidence type="ECO:0000313" key="2">
    <source>
        <dbReference type="EMBL" id="QQP49337.1"/>
    </source>
</evidence>
<dbReference type="Pfam" id="PF25474">
    <property type="entry name" value="TPR_TmcB"/>
    <property type="match status" value="1"/>
</dbReference>
<dbReference type="EMBL" id="CP045895">
    <property type="protein sequence ID" value="QQP49337.1"/>
    <property type="molecule type" value="Genomic_DNA"/>
</dbReference>
<dbReference type="Gene3D" id="1.25.40.10">
    <property type="entry name" value="Tetratricopeptide repeat domain"/>
    <property type="match status" value="1"/>
</dbReference>